<accession>A0A0H5RA81</accession>
<dbReference type="AlphaFoldDB" id="A0A0H5RA81"/>
<dbReference type="GO" id="GO:0097354">
    <property type="term" value="P:prenylation"/>
    <property type="evidence" value="ECO:0007669"/>
    <property type="project" value="UniProtKB-UniRule"/>
</dbReference>
<dbReference type="SUPFAM" id="SSF48439">
    <property type="entry name" value="Protein prenylyltransferase"/>
    <property type="match status" value="1"/>
</dbReference>
<evidence type="ECO:0000256" key="1">
    <source>
        <dbReference type="ARBA" id="ARBA00006734"/>
    </source>
</evidence>
<evidence type="ECO:0000256" key="6">
    <source>
        <dbReference type="ARBA" id="ARBA00022737"/>
    </source>
</evidence>
<dbReference type="EC" id="2.5.1.60" evidence="2 9"/>
<evidence type="ECO:0000256" key="9">
    <source>
        <dbReference type="RuleBase" id="RU367120"/>
    </source>
</evidence>
<evidence type="ECO:0000313" key="10">
    <source>
        <dbReference type="EMBL" id="CRZ10993.1"/>
    </source>
</evidence>
<dbReference type="GO" id="GO:0005968">
    <property type="term" value="C:Rab-protein geranylgeranyltransferase complex"/>
    <property type="evidence" value="ECO:0007669"/>
    <property type="project" value="TreeGrafter"/>
</dbReference>
<keyword evidence="6" id="KW-0677">Repeat</keyword>
<dbReference type="Gene3D" id="1.25.40.120">
    <property type="entry name" value="Protein prenylyltransferase"/>
    <property type="match status" value="1"/>
</dbReference>
<dbReference type="PANTHER" id="PTHR11129:SF2">
    <property type="entry name" value="GERANYLGERANYL TRANSFERASE TYPE-2 SUBUNIT ALPHA"/>
    <property type="match status" value="1"/>
</dbReference>
<comment type="function">
    <text evidence="9">Catalyzes the transfer of a geranyl-geranyl moiety from geranyl-geranyl pyrophosphate to cysteines occuring in specific C-terminal amino acid sequences.</text>
</comment>
<evidence type="ECO:0000256" key="7">
    <source>
        <dbReference type="ARBA" id="ARBA00031267"/>
    </source>
</evidence>
<dbReference type="FunFam" id="1.25.40.120:FF:000035">
    <property type="entry name" value="Geranylgeranyl transferase type-2 subunit alpha"/>
    <property type="match status" value="1"/>
</dbReference>
<protein>
    <recommendedName>
        <fullName evidence="3 9">Geranylgeranyl transferase type-2 subunit alpha</fullName>
        <ecNumber evidence="2 9">2.5.1.60</ecNumber>
    </recommendedName>
    <alternativeName>
        <fullName evidence="7 9">Geranylgeranyl transferase type II subunit alpha</fullName>
    </alternativeName>
</protein>
<comment type="similarity">
    <text evidence="1 9">Belongs to the protein prenyltransferase subunit alpha family.</text>
</comment>
<proteinExistence type="inferred from homology"/>
<keyword evidence="5 9" id="KW-0808">Transferase</keyword>
<evidence type="ECO:0000256" key="8">
    <source>
        <dbReference type="ARBA" id="ARBA00047658"/>
    </source>
</evidence>
<dbReference type="PANTHER" id="PTHR11129">
    <property type="entry name" value="PROTEIN FARNESYLTRANSFERASE ALPHA SUBUNIT/RAB GERANYLGERANYL TRANSFERASE ALPHA SUBUNIT"/>
    <property type="match status" value="1"/>
</dbReference>
<sequence>TLPAWLAMHGIRRVDPSSVTELQKAEKRKKIAKYVELKNAVMVVKSAKTHTHHALDLTAKILEINPEFYTLWNYRREVIQTLIAPLRAGYDRDAPSRDLSELIANELGLVERAIKRNPKSYVTWHHRLWVVQLGYSDIAKEIALTAAFLKLDSRNFHCWNYRRSLVAIAHISPEAEFEFTTVKINEDFSNYSAWHYRSKLLPQIVFDPDRYRQEFALLSNAFFIEPDDQSAWLYHRWLCQQFPDRDTLIRELNTIQELLDQEPDCKWALLTLVRLMLAIGDVDHPDDRIDAAFEKLKRLDPKRVKFYTHFQRQVQSEDGATRFTC</sequence>
<dbReference type="EMBL" id="HACM01010551">
    <property type="protein sequence ID" value="CRZ10993.1"/>
    <property type="molecule type" value="Transcribed_RNA"/>
</dbReference>
<organism evidence="10">
    <name type="scientific">Spongospora subterranea</name>
    <dbReference type="NCBI Taxonomy" id="70186"/>
    <lineage>
        <taxon>Eukaryota</taxon>
        <taxon>Sar</taxon>
        <taxon>Rhizaria</taxon>
        <taxon>Endomyxa</taxon>
        <taxon>Phytomyxea</taxon>
        <taxon>Plasmodiophorida</taxon>
        <taxon>Plasmodiophoridae</taxon>
        <taxon>Spongospora</taxon>
    </lineage>
</organism>
<feature type="non-terminal residue" evidence="10">
    <location>
        <position position="1"/>
    </location>
</feature>
<evidence type="ECO:0000256" key="2">
    <source>
        <dbReference type="ARBA" id="ARBA00012656"/>
    </source>
</evidence>
<comment type="catalytic activity">
    <reaction evidence="8 9">
        <text>geranylgeranyl diphosphate + L-cysteinyl-[protein] = S-geranylgeranyl-L-cysteinyl-[protein] + diphosphate</text>
        <dbReference type="Rhea" id="RHEA:21240"/>
        <dbReference type="Rhea" id="RHEA-COMP:10131"/>
        <dbReference type="Rhea" id="RHEA-COMP:11537"/>
        <dbReference type="ChEBI" id="CHEBI:29950"/>
        <dbReference type="ChEBI" id="CHEBI:33019"/>
        <dbReference type="ChEBI" id="CHEBI:57533"/>
        <dbReference type="ChEBI" id="CHEBI:86021"/>
        <dbReference type="EC" id="2.5.1.60"/>
    </reaction>
</comment>
<evidence type="ECO:0000256" key="4">
    <source>
        <dbReference type="ARBA" id="ARBA00022602"/>
    </source>
</evidence>
<name>A0A0H5RA81_9EUKA</name>
<dbReference type="InterPro" id="IPR002088">
    <property type="entry name" value="Prenyl_trans_a"/>
</dbReference>
<dbReference type="Pfam" id="PF01239">
    <property type="entry name" value="PPTA"/>
    <property type="match status" value="5"/>
</dbReference>
<dbReference type="PROSITE" id="PS51147">
    <property type="entry name" value="PFTA"/>
    <property type="match status" value="5"/>
</dbReference>
<reference evidence="10" key="1">
    <citation type="submission" date="2015-04" db="EMBL/GenBank/DDBJ databases">
        <title>The genome sequence of the plant pathogenic Rhizarian Plasmodiophora brassicae reveals insights in its biotrophic life cycle and the origin of chitin synthesis.</title>
        <authorList>
            <person name="Schwelm A."/>
            <person name="Fogelqvist J."/>
            <person name="Knaust A."/>
            <person name="Julke S."/>
            <person name="Lilja T."/>
            <person name="Dhandapani V."/>
            <person name="Bonilla-Rosso G."/>
            <person name="Karlsson M."/>
            <person name="Shevchenko A."/>
            <person name="Choi S.R."/>
            <person name="Kim H.G."/>
            <person name="Park J.Y."/>
            <person name="Lim Y.P."/>
            <person name="Ludwig-Muller J."/>
            <person name="Dixelius C."/>
        </authorList>
    </citation>
    <scope>NUCLEOTIDE SEQUENCE</scope>
    <source>
        <tissue evidence="10">Potato root galls</tissue>
    </source>
</reference>
<keyword evidence="4 9" id="KW-0637">Prenyltransferase</keyword>
<evidence type="ECO:0000256" key="3">
    <source>
        <dbReference type="ARBA" id="ARBA00014772"/>
    </source>
</evidence>
<dbReference type="GO" id="GO:0004663">
    <property type="term" value="F:Rab geranylgeranyltransferase activity"/>
    <property type="evidence" value="ECO:0007669"/>
    <property type="project" value="UniProtKB-UniRule"/>
</dbReference>
<evidence type="ECO:0000256" key="5">
    <source>
        <dbReference type="ARBA" id="ARBA00022679"/>
    </source>
</evidence>